<dbReference type="FunFam" id="1.10.533.10:FF:000003">
    <property type="entry name" value="Caspase recruitment domain family, member 11"/>
    <property type="match status" value="1"/>
</dbReference>
<feature type="coiled-coil region" evidence="6">
    <location>
        <begin position="207"/>
        <end position="234"/>
    </location>
</feature>
<evidence type="ECO:0000313" key="8">
    <source>
        <dbReference type="EMBL" id="NXT86915.1"/>
    </source>
</evidence>
<dbReference type="PANTHER" id="PTHR14559:SF12">
    <property type="entry name" value="CASPASE RECRUITMENT DOMAIN-CONTAINING PROTEIN 10"/>
    <property type="match status" value="1"/>
</dbReference>
<dbReference type="PROSITE" id="PS50209">
    <property type="entry name" value="CARD"/>
    <property type="match status" value="1"/>
</dbReference>
<evidence type="ECO:0000259" key="7">
    <source>
        <dbReference type="PROSITE" id="PS50209"/>
    </source>
</evidence>
<evidence type="ECO:0000256" key="1">
    <source>
        <dbReference type="ARBA" id="ARBA00022553"/>
    </source>
</evidence>
<feature type="non-terminal residue" evidence="8">
    <location>
        <position position="981"/>
    </location>
</feature>
<evidence type="ECO:0000256" key="3">
    <source>
        <dbReference type="ARBA" id="ARBA00056468"/>
    </source>
</evidence>
<dbReference type="PANTHER" id="PTHR14559">
    <property type="entry name" value="CASPASE RECRUITMENT DOMAIN FAMILY"/>
    <property type="match status" value="1"/>
</dbReference>
<comment type="function">
    <text evidence="3">Scaffold protein that plays an important role in mediating the activation of NF-kappa-B via BCL10 or EGFR.</text>
</comment>
<evidence type="ECO:0000256" key="2">
    <source>
        <dbReference type="ARBA" id="ARBA00023054"/>
    </source>
</evidence>
<gene>
    <name evidence="8" type="primary">Card10</name>
    <name evidence="8" type="ORF">ANHRUF_R01314</name>
</gene>
<reference evidence="8 9" key="1">
    <citation type="submission" date="2019-09" db="EMBL/GenBank/DDBJ databases">
        <title>Bird 10,000 Genomes (B10K) Project - Family phase.</title>
        <authorList>
            <person name="Zhang G."/>
        </authorList>
    </citation>
    <scope>NUCLEOTIDE SEQUENCE [LARGE SCALE GENOMIC DNA]</scope>
    <source>
        <strain evidence="8">B10K-DU-029-28</strain>
    </source>
</reference>
<organism evidence="8 9">
    <name type="scientific">Anhinga rufa</name>
    <name type="common">African darter</name>
    <dbReference type="NCBI Taxonomy" id="317792"/>
    <lineage>
        <taxon>Eukaryota</taxon>
        <taxon>Metazoa</taxon>
        <taxon>Chordata</taxon>
        <taxon>Craniata</taxon>
        <taxon>Vertebrata</taxon>
        <taxon>Euteleostomi</taxon>
        <taxon>Archelosauria</taxon>
        <taxon>Archosauria</taxon>
        <taxon>Dinosauria</taxon>
        <taxon>Saurischia</taxon>
        <taxon>Theropoda</taxon>
        <taxon>Coelurosauria</taxon>
        <taxon>Aves</taxon>
        <taxon>Neognathae</taxon>
        <taxon>Neoaves</taxon>
        <taxon>Aequornithes</taxon>
        <taxon>Suliformes</taxon>
        <taxon>Anhingidae</taxon>
        <taxon>Anhinga</taxon>
    </lineage>
</organism>
<feature type="domain" description="CARD" evidence="7">
    <location>
        <begin position="3"/>
        <end position="95"/>
    </location>
</feature>
<protein>
    <recommendedName>
        <fullName evidence="5">Caspase recruitment domain-containing protein 10</fullName>
    </recommendedName>
</protein>
<dbReference type="OrthoDB" id="8868836at2759"/>
<evidence type="ECO:0000256" key="4">
    <source>
        <dbReference type="ARBA" id="ARBA00062203"/>
    </source>
</evidence>
<feature type="coiled-coil region" evidence="6">
    <location>
        <begin position="127"/>
        <end position="171"/>
    </location>
</feature>
<dbReference type="FunFam" id="3.40.50.300:FF:000867">
    <property type="entry name" value="Caspase recruitment domain family member 10"/>
    <property type="match status" value="1"/>
</dbReference>
<feature type="coiled-coil region" evidence="6">
    <location>
        <begin position="296"/>
        <end position="421"/>
    </location>
</feature>
<keyword evidence="1" id="KW-0597">Phosphoprotein</keyword>
<name>A0A7L3G4M2_9AVES</name>
<dbReference type="GO" id="GO:0005737">
    <property type="term" value="C:cytoplasm"/>
    <property type="evidence" value="ECO:0007669"/>
    <property type="project" value="TreeGrafter"/>
</dbReference>
<keyword evidence="2 6" id="KW-0175">Coiled coil</keyword>
<dbReference type="SUPFAM" id="SSF47986">
    <property type="entry name" value="DEATH domain"/>
    <property type="match status" value="1"/>
</dbReference>
<proteinExistence type="predicted"/>
<dbReference type="GO" id="GO:0050700">
    <property type="term" value="F:CARD domain binding"/>
    <property type="evidence" value="ECO:0007669"/>
    <property type="project" value="TreeGrafter"/>
</dbReference>
<dbReference type="Gene3D" id="1.10.533.10">
    <property type="entry name" value="Death Domain, Fas"/>
    <property type="match status" value="1"/>
</dbReference>
<sequence>EEEEDTIWEKIEGARHQLTRSLNPAKLTPYLRQCRVIDEQDEEEVLNSCRFPCKSNQTGYLIDILRRRGKRGYEAFLESLEFYYPEHYTRLTGRQPAQRCSMILDEEGPEGLTQFLMMEVKKVRAQRKEHLLKEHQLQVKNQALEQEQARLEQQLQELLKVQERCQRLREEWDTNSVELLRLKDENYMMAMRYAQLCEEKNMAVLRSRDLQLVVDQLKCKVTSLEEECSLLRKQASASPQREVEERGHHDAVSELWAENQRLTASLQELQGMLQTPSEGPVPGSEQILLDILEHDWKEAQDDRQDLCQKLNSLQNELQWAEELRDKYLQEVEDLQLKYRTLQKDCDLYKHRMNTVLLQLEEIEKERDQAIQSRDGVQLQYSQSLIEKDQYRKRVRALEEERDELLSKLSQAEGLNSTLEAQLQRCQGSRSLGKMCSSSYSLCSNLSSTWSLIDNPCNFTTGLVDALGVSAIPFPGDSAIQSVEVTPDSEKDINRLSTFPFPPCIGSILRRQREDRCMPYKRVGKLTGSCVLAGGCFWGLDTRHSGLVLRKGSKLQLLDLAFLLARSLVVQLASMGHPSNPSPQEKRLGADISILGGNRTGIYVQWVKPGSRLRVPSLKEEVLSLENCTREVAYLSLLHWDEPSSLVFQLDLKGYQPLREALEEGKKFSGDSFYVRTNLSLLEPSDPYALCVKCREILHVTDTMHKGRLEWYCSRVDPLTMQDLDKGTVPNYSRAHQLLKIQEKGQMPGQQRGHRNNLKKRALDQLRLVKSKPQRSPEQPPQQLWLDLCSDPDVNLKPYSLVRPVVVKRPRPVVLSPNCIAPRLIRNLLDLPTSRLDFHMCPAEDTSTTHTQEHPVSRTAPQDWRESGRIRMIREAMEKNKHCLLELGVRSVRDLIKSEIYPIVIHVEVTEKNVRGLRSLLGKAGQRDSEVLKACRGAEQALHTLPCSWACVEPHAWSHTEELPKVVRGCIFREQTRPLWIE</sequence>
<feature type="non-terminal residue" evidence="8">
    <location>
        <position position="1"/>
    </location>
</feature>
<dbReference type="Gene3D" id="2.30.30.40">
    <property type="entry name" value="SH3 Domains"/>
    <property type="match status" value="1"/>
</dbReference>
<dbReference type="InterPro" id="IPR011029">
    <property type="entry name" value="DEATH-like_dom_sf"/>
</dbReference>
<comment type="subunit">
    <text evidence="4">CARD10 and BCL10 bind to each other by CARD-CARD interaction. They both participate in a complex with MALT1, where MALT1 binds to BCL10. Interacts with TMEM43; this interaction is essential for EGFR-mediated NF-kappa-B activation.</text>
</comment>
<keyword evidence="9" id="KW-1185">Reference proteome</keyword>
<dbReference type="Pfam" id="PF00619">
    <property type="entry name" value="CARD"/>
    <property type="match status" value="1"/>
</dbReference>
<dbReference type="Gene3D" id="3.40.50.300">
    <property type="entry name" value="P-loop containing nucleotide triphosphate hydrolases"/>
    <property type="match status" value="1"/>
</dbReference>
<dbReference type="InterPro" id="IPR027417">
    <property type="entry name" value="P-loop_NTPase"/>
</dbReference>
<dbReference type="FunFam" id="2.30.30.40:FF:000143">
    <property type="entry name" value="Caspase recruitment domain family member 10"/>
    <property type="match status" value="1"/>
</dbReference>
<dbReference type="EMBL" id="VZTV01007005">
    <property type="protein sequence ID" value="NXT86915.1"/>
    <property type="molecule type" value="Genomic_DNA"/>
</dbReference>
<dbReference type="SUPFAM" id="SSF57997">
    <property type="entry name" value="Tropomyosin"/>
    <property type="match status" value="1"/>
</dbReference>
<dbReference type="GO" id="GO:0042981">
    <property type="term" value="P:regulation of apoptotic process"/>
    <property type="evidence" value="ECO:0007669"/>
    <property type="project" value="InterPro"/>
</dbReference>
<comment type="caution">
    <text evidence="8">The sequence shown here is derived from an EMBL/GenBank/DDBJ whole genome shotgun (WGS) entry which is preliminary data.</text>
</comment>
<dbReference type="InterPro" id="IPR001315">
    <property type="entry name" value="CARD"/>
</dbReference>
<dbReference type="AlphaFoldDB" id="A0A7L3G4M2"/>
<dbReference type="Proteomes" id="UP000528690">
    <property type="component" value="Unassembled WGS sequence"/>
</dbReference>
<evidence type="ECO:0000256" key="5">
    <source>
        <dbReference type="ARBA" id="ARBA00067935"/>
    </source>
</evidence>
<evidence type="ECO:0000313" key="9">
    <source>
        <dbReference type="Proteomes" id="UP000528690"/>
    </source>
</evidence>
<accession>A0A7L3G4M2</accession>
<evidence type="ECO:0000256" key="6">
    <source>
        <dbReference type="SAM" id="Coils"/>
    </source>
</evidence>